<dbReference type="InterPro" id="IPR039171">
    <property type="entry name" value="Cwc2/Slt11"/>
</dbReference>
<evidence type="ECO:0000313" key="18">
    <source>
        <dbReference type="RefSeq" id="XP_022586811.2"/>
    </source>
</evidence>
<keyword evidence="4 13" id="KW-0479">Metal-binding</keyword>
<comment type="similarity">
    <text evidence="2">Belongs to the RRM CWC2 family.</text>
</comment>
<dbReference type="Proteomes" id="UP000515125">
    <property type="component" value="Unplaced"/>
</dbReference>
<evidence type="ECO:0000256" key="8">
    <source>
        <dbReference type="ARBA" id="ARBA00022884"/>
    </source>
</evidence>
<evidence type="ECO:0000256" key="5">
    <source>
        <dbReference type="ARBA" id="ARBA00022728"/>
    </source>
</evidence>
<dbReference type="InterPro" id="IPR035979">
    <property type="entry name" value="RBD_domain_sf"/>
</dbReference>
<feature type="compositionally biased region" description="Low complexity" evidence="14">
    <location>
        <begin position="470"/>
        <end position="480"/>
    </location>
</feature>
<dbReference type="RefSeq" id="XP_022586811.2">
    <property type="nucleotide sequence ID" value="XM_022732020.2"/>
</dbReference>
<dbReference type="PROSITE" id="PS50103">
    <property type="entry name" value="ZF_C3H1"/>
    <property type="match status" value="1"/>
</dbReference>
<dbReference type="Pfam" id="PF16131">
    <property type="entry name" value="Torus"/>
    <property type="match status" value="1"/>
</dbReference>
<dbReference type="GO" id="GO:0017070">
    <property type="term" value="F:U6 snRNA binding"/>
    <property type="evidence" value="ECO:0007669"/>
    <property type="project" value="TreeGrafter"/>
</dbReference>
<keyword evidence="3" id="KW-0507">mRNA processing</keyword>
<evidence type="ECO:0000256" key="11">
    <source>
        <dbReference type="ARBA" id="ARBA00023306"/>
    </source>
</evidence>
<keyword evidence="8 12" id="KW-0694">RNA-binding</keyword>
<dbReference type="InterPro" id="IPR036855">
    <property type="entry name" value="Znf_CCCH_sf"/>
</dbReference>
<dbReference type="SUPFAM" id="SSF54928">
    <property type="entry name" value="RNA-binding domain, RBD"/>
    <property type="match status" value="1"/>
</dbReference>
<feature type="region of interest" description="Disordered" evidence="14">
    <location>
        <begin position="157"/>
        <end position="177"/>
    </location>
</feature>
<feature type="zinc finger region" description="C3H1-type" evidence="13">
    <location>
        <begin position="305"/>
        <end position="327"/>
    </location>
</feature>
<dbReference type="GO" id="GO:0036002">
    <property type="term" value="F:pre-mRNA binding"/>
    <property type="evidence" value="ECO:0007669"/>
    <property type="project" value="TreeGrafter"/>
</dbReference>
<dbReference type="InterPro" id="IPR000504">
    <property type="entry name" value="RRM_dom"/>
</dbReference>
<dbReference type="PROSITE" id="PS50102">
    <property type="entry name" value="RRM"/>
    <property type="match status" value="1"/>
</dbReference>
<feature type="domain" description="C3H1-type" evidence="16">
    <location>
        <begin position="305"/>
        <end position="327"/>
    </location>
</feature>
<name>A0A6P5WD03_9EIME</name>
<keyword evidence="5" id="KW-0747">Spliceosome</keyword>
<comment type="subcellular location">
    <subcellularLocation>
        <location evidence="1">Nucleus</location>
    </subcellularLocation>
</comment>
<evidence type="ECO:0000256" key="3">
    <source>
        <dbReference type="ARBA" id="ARBA00022664"/>
    </source>
</evidence>
<evidence type="ECO:0000259" key="15">
    <source>
        <dbReference type="PROSITE" id="PS50102"/>
    </source>
</evidence>
<protein>
    <submittedName>
        <fullName evidence="18">Pre-mRNA-splicing factor CWC2</fullName>
    </submittedName>
</protein>
<dbReference type="InterPro" id="IPR000571">
    <property type="entry name" value="Znf_CCCH"/>
</dbReference>
<evidence type="ECO:0000256" key="10">
    <source>
        <dbReference type="ARBA" id="ARBA00023242"/>
    </source>
</evidence>
<keyword evidence="11" id="KW-0131">Cell cycle</keyword>
<dbReference type="GO" id="GO:0006397">
    <property type="term" value="P:mRNA processing"/>
    <property type="evidence" value="ECO:0007669"/>
    <property type="project" value="UniProtKB-KW"/>
</dbReference>
<reference evidence="18" key="1">
    <citation type="submission" date="2025-08" db="UniProtKB">
        <authorList>
            <consortium name="RefSeq"/>
        </authorList>
    </citation>
    <scope>IDENTIFICATION</scope>
</reference>
<evidence type="ECO:0000256" key="6">
    <source>
        <dbReference type="ARBA" id="ARBA00022771"/>
    </source>
</evidence>
<proteinExistence type="inferred from homology"/>
<dbReference type="InterPro" id="IPR012677">
    <property type="entry name" value="Nucleotide-bd_a/b_plait_sf"/>
</dbReference>
<dbReference type="GO" id="GO:0071006">
    <property type="term" value="C:U2-type catalytic step 1 spliceosome"/>
    <property type="evidence" value="ECO:0007669"/>
    <property type="project" value="TreeGrafter"/>
</dbReference>
<keyword evidence="10" id="KW-0539">Nucleus</keyword>
<keyword evidence="17" id="KW-1185">Reference proteome</keyword>
<sequence>MKVLGRWDEHHPITSPTVSSPGSLQVTPRHHGVVSISFRPEMCQSIKAAYFALKILSELAEYLVRVFNINNVFFVLSFAVSVQCQGLCEFVSTIGTHANTLKMEGETCDSSACGSPVPSFAAELPVAYVSAEADCGDNLATASTVDLPMYTKLPEPLQGAPSSVHTKPEPPSQHAAQLDSSVLGTAYPWELYAEYAKQLATWSSRTDTKTNQEEELLTLCDSKRELVREWLKRPARRQVLSTDIENTCHVEGQNEYNIWYGRHLTDRYNHPSHLDREAALYRCDPELDAGYTAADLHPGSSEGYICAFFAKGCCTRGSECRYKHRIPTLEDEYTLEWSRDIFGRERHKDHRDDMGGAGSFNHECKTLFVGGLQVDPLEEDGIQSLERFLWEAFGVWGDLKEVRVIPKKLIGFVTYAYRVQAEFAKVAMADQNFGKYGTLLSVKWAHQDGNAKRKNESEEKGKRQKSAKVGGLLQGQTTGQGKEETVRKALESYCSAWKAYWAAVCAGGNPADDTLANQQGPLSLSSMGFPQLFSNHMLEGHHNLPGFGSSTSQWHTEEKSIGDEESQRLLSVLNRVEGLSSSDFLRAGVIGPCE</sequence>
<keyword evidence="9" id="KW-0508">mRNA splicing</keyword>
<dbReference type="GO" id="GO:0000974">
    <property type="term" value="C:Prp19 complex"/>
    <property type="evidence" value="ECO:0007669"/>
    <property type="project" value="TreeGrafter"/>
</dbReference>
<dbReference type="SUPFAM" id="SSF90229">
    <property type="entry name" value="CCCH zinc finger"/>
    <property type="match status" value="1"/>
</dbReference>
<dbReference type="GeneID" id="34618702"/>
<evidence type="ECO:0000256" key="1">
    <source>
        <dbReference type="ARBA" id="ARBA00004123"/>
    </source>
</evidence>
<evidence type="ECO:0000256" key="4">
    <source>
        <dbReference type="ARBA" id="ARBA00022723"/>
    </source>
</evidence>
<evidence type="ECO:0000256" key="2">
    <source>
        <dbReference type="ARBA" id="ARBA00008024"/>
    </source>
</evidence>
<dbReference type="InterPro" id="IPR032297">
    <property type="entry name" value="Torus"/>
</dbReference>
<dbReference type="GO" id="GO:0008270">
    <property type="term" value="F:zinc ion binding"/>
    <property type="evidence" value="ECO:0007669"/>
    <property type="project" value="UniProtKB-KW"/>
</dbReference>
<keyword evidence="7 13" id="KW-0862">Zinc</keyword>
<dbReference type="OrthoDB" id="348338at2759"/>
<dbReference type="Gene3D" id="3.30.70.330">
    <property type="match status" value="1"/>
</dbReference>
<dbReference type="GO" id="GO:0071007">
    <property type="term" value="C:U2-type catalytic step 2 spliceosome"/>
    <property type="evidence" value="ECO:0007669"/>
    <property type="project" value="TreeGrafter"/>
</dbReference>
<evidence type="ECO:0000259" key="16">
    <source>
        <dbReference type="PROSITE" id="PS50103"/>
    </source>
</evidence>
<evidence type="ECO:0000256" key="9">
    <source>
        <dbReference type="ARBA" id="ARBA00023187"/>
    </source>
</evidence>
<evidence type="ECO:0000256" key="14">
    <source>
        <dbReference type="SAM" id="MobiDB-lite"/>
    </source>
</evidence>
<evidence type="ECO:0000313" key="17">
    <source>
        <dbReference type="Proteomes" id="UP000515125"/>
    </source>
</evidence>
<evidence type="ECO:0000256" key="7">
    <source>
        <dbReference type="ARBA" id="ARBA00022833"/>
    </source>
</evidence>
<evidence type="ECO:0000256" key="12">
    <source>
        <dbReference type="PROSITE-ProRule" id="PRU00176"/>
    </source>
</evidence>
<accession>A0A6P5WD03</accession>
<feature type="compositionally biased region" description="Basic and acidic residues" evidence="14">
    <location>
        <begin position="449"/>
        <end position="461"/>
    </location>
</feature>
<dbReference type="SMART" id="SM00360">
    <property type="entry name" value="RRM"/>
    <property type="match status" value="1"/>
</dbReference>
<feature type="region of interest" description="Disordered" evidence="14">
    <location>
        <begin position="449"/>
        <end position="480"/>
    </location>
</feature>
<dbReference type="PANTHER" id="PTHR14089">
    <property type="entry name" value="PRE-MRNA-SPLICING FACTOR RBM22"/>
    <property type="match status" value="1"/>
</dbReference>
<gene>
    <name evidence="18" type="primary">LOC34618702</name>
</gene>
<keyword evidence="6 13" id="KW-0863">Zinc-finger</keyword>
<dbReference type="GO" id="GO:0008380">
    <property type="term" value="P:RNA splicing"/>
    <property type="evidence" value="ECO:0007669"/>
    <property type="project" value="UniProtKB-KW"/>
</dbReference>
<dbReference type="PANTHER" id="PTHR14089:SF2">
    <property type="entry name" value="PRE-MRNA-SPLICING FACTOR CWC2"/>
    <property type="match status" value="1"/>
</dbReference>
<dbReference type="AlphaFoldDB" id="A0A6P5WD03"/>
<organism evidence="17 18">
    <name type="scientific">Cyclospora cayetanensis</name>
    <dbReference type="NCBI Taxonomy" id="88456"/>
    <lineage>
        <taxon>Eukaryota</taxon>
        <taxon>Sar</taxon>
        <taxon>Alveolata</taxon>
        <taxon>Apicomplexa</taxon>
        <taxon>Conoidasida</taxon>
        <taxon>Coccidia</taxon>
        <taxon>Eucoccidiorida</taxon>
        <taxon>Eimeriorina</taxon>
        <taxon>Eimeriidae</taxon>
        <taxon>Cyclospora</taxon>
    </lineage>
</organism>
<evidence type="ECO:0000256" key="13">
    <source>
        <dbReference type="PROSITE-ProRule" id="PRU00723"/>
    </source>
</evidence>
<feature type="domain" description="RRM" evidence="15">
    <location>
        <begin position="365"/>
        <end position="447"/>
    </location>
</feature>